<keyword evidence="1" id="KW-0732">Signal</keyword>
<name>A0A1E5TDF7_9FLAO</name>
<reference evidence="2 3" key="1">
    <citation type="submission" date="2016-05" db="EMBL/GenBank/DDBJ databases">
        <title>Draft Genome Sequence of Algibacter sp. Strain SK-16 Isolated from the Surface Water of Aburatsubo Inlet.</title>
        <authorList>
            <person name="Wong S.-K."/>
            <person name="Yoshizawa S."/>
            <person name="Nakajima Y."/>
            <person name="Ogura Y."/>
            <person name="Tetsuya H."/>
            <person name="Hamasaki K."/>
        </authorList>
    </citation>
    <scope>NUCLEOTIDE SEQUENCE [LARGE SCALE GENOMIC DNA]</scope>
    <source>
        <strain evidence="2 3">SK-16</strain>
    </source>
</reference>
<evidence type="ECO:0000313" key="2">
    <source>
        <dbReference type="EMBL" id="OEK09405.1"/>
    </source>
</evidence>
<dbReference type="STRING" id="1849968.A8C32_11850"/>
<dbReference type="AlphaFoldDB" id="A0A1E5TDF7"/>
<dbReference type="InterPro" id="IPR026444">
    <property type="entry name" value="Secre_tail"/>
</dbReference>
<dbReference type="Proteomes" id="UP000095713">
    <property type="component" value="Unassembled WGS sequence"/>
</dbReference>
<dbReference type="EMBL" id="MDJD01000007">
    <property type="protein sequence ID" value="OEK09405.1"/>
    <property type="molecule type" value="Genomic_DNA"/>
</dbReference>
<evidence type="ECO:0000313" key="3">
    <source>
        <dbReference type="Proteomes" id="UP000095713"/>
    </source>
</evidence>
<dbReference type="RefSeq" id="WP_069828842.1">
    <property type="nucleotide sequence ID" value="NZ_MDJD01000007.1"/>
</dbReference>
<sequence length="809" mass="86766">MKKVSRICYTVFLFLIFNINYAQTTLSIGDIVIIGYNSVNTDPDEFTFVLLTNVTAGTTINFTDIGWVSGSPGNFRGGSAEGVITWVADFDLPCGSEIIIEADIPIGSVTYSANIGTVTEPNGGFGLNPNNDQIIVYQGTFASPTMLYAVHYGSAGWTNATNTATSAVPAGLTDGTTAIYHGNNRNGEYDCSVNSGIALINAAVANTSNWNYASAYINNLGGCDYCCSGTSCCNTSVWNGTVWTPSIPTSSTNVIVDGDYSTAANGNFSSCTLTVNSSYTLTVSNGTYVEVDNDVTIDGQLQVETQGNFVQENDTALFTDNSSGGVQLTKTKIMSKALTYTYWSSPVVGETIETTFAGVPTGRRFLFNATNFVDNDEEIGNTGTFNTGVSDDIDDDGDDWQLASGAMQAGVGYAATAKSVGSYPDTQSFTFTGAFNTGVVSVPLVDASGGAYNDWNFIGNPYPGAIDVATFFTVNTGIVGTLYLWDQNTNENANASGNQSLNFSSDDYAMINGGGGVAASSGSTIPNGFVASGQGFFVEALSTGPVIFNNSMRVGTNNNSQFFKNTKSKKVSNNIDNKLWVNLSSDNGVFNQILLAYVNGATHQNDGAFYDAKRILTSGKAAILYSNIDNDNGKFAIQGRAVNNLNINEIINLGFKTNIEVATLYKLSIAQLQGGFLNDNVIYLKDNLLSLVHNLSDSDYTFTSETGEFNDRFQIVFNQNALSIYDALDINRNILKIIELENDSIQFKVSEDLTIKSIIIYDLLGKQLYNFKANKDAETYKLSNLGSGTYIAKVILSNEAIISKKMYKL</sequence>
<evidence type="ECO:0000256" key="1">
    <source>
        <dbReference type="ARBA" id="ARBA00022729"/>
    </source>
</evidence>
<keyword evidence="3" id="KW-1185">Reference proteome</keyword>
<protein>
    <recommendedName>
        <fullName evidence="4">Secretion system C-terminal sorting domain-containing protein</fullName>
    </recommendedName>
</protein>
<comment type="caution">
    <text evidence="2">The sequence shown here is derived from an EMBL/GenBank/DDBJ whole genome shotgun (WGS) entry which is preliminary data.</text>
</comment>
<organism evidence="2 3">
    <name type="scientific">Flavivirga aquatica</name>
    <dbReference type="NCBI Taxonomy" id="1849968"/>
    <lineage>
        <taxon>Bacteria</taxon>
        <taxon>Pseudomonadati</taxon>
        <taxon>Bacteroidota</taxon>
        <taxon>Flavobacteriia</taxon>
        <taxon>Flavobacteriales</taxon>
        <taxon>Flavobacteriaceae</taxon>
        <taxon>Flavivirga</taxon>
    </lineage>
</organism>
<dbReference type="OrthoDB" id="1652165at2"/>
<gene>
    <name evidence="2" type="ORF">A8C32_11850</name>
</gene>
<proteinExistence type="predicted"/>
<dbReference type="NCBIfam" id="TIGR04183">
    <property type="entry name" value="Por_Secre_tail"/>
    <property type="match status" value="1"/>
</dbReference>
<accession>A0A1E5TDF7</accession>
<evidence type="ECO:0008006" key="4">
    <source>
        <dbReference type="Google" id="ProtNLM"/>
    </source>
</evidence>